<dbReference type="SUPFAM" id="SSF57262">
    <property type="entry name" value="Leech antihemostatic proteins"/>
    <property type="match status" value="2"/>
</dbReference>
<accession>A0A8B8BLG0</accession>
<evidence type="ECO:0000256" key="1">
    <source>
        <dbReference type="ARBA" id="ARBA00022690"/>
    </source>
</evidence>
<gene>
    <name evidence="5" type="primary">LOC111111467</name>
</gene>
<dbReference type="KEGG" id="cvn:111111467"/>
<name>A0A8B8BLG0_CRAVI</name>
<proteinExistence type="predicted"/>
<dbReference type="Gene3D" id="2.10.22.10">
    <property type="entry name" value="Antistasin, domain 1"/>
    <property type="match status" value="2"/>
</dbReference>
<reference evidence="5" key="1">
    <citation type="submission" date="2025-08" db="UniProtKB">
        <authorList>
            <consortium name="RefSeq"/>
        </authorList>
    </citation>
    <scope>IDENTIFICATION</scope>
    <source>
        <tissue evidence="5">Whole sample</tissue>
    </source>
</reference>
<sequence length="371" mass="39285">MVFVLENKNRIELNMKSMFLTIAVLWTVVDIRANSQMLFQTLKKASEGSRCKSDSVSCLPAPWCKRVTDENGCRTCQCNRGFRSSRQTTSACAVNPFDTSMFGSNNGGFGFPGFPSFSGQMGPMNPMAAMFGSGGGSNSMSGPMGFSGSMPQMGGGRGFMGPMNPLLSASAGLTNQKTPSPANQTSCDPAPYTCPAPPPWCQRIVDENGCTKCFCGEDLTAYYDKIRGVTKNVTSTTITTPVNQTHTVVTSGTTPPTTPVNTTPIKTDAPPLGKACLANFFCTLDCRTGYQTDSTGCPLCSCNDDNGIFTQAPFPDLQAFTSPVPLTTTTVSTNPNGGVNVVCPGIFDCMKQCMNGYQVDAQGCPLCACIS</sequence>
<dbReference type="InterPro" id="IPR004094">
    <property type="entry name" value="Antistasin-like"/>
</dbReference>
<dbReference type="RefSeq" id="XP_022304170.1">
    <property type="nucleotide sequence ID" value="XM_022448462.1"/>
</dbReference>
<evidence type="ECO:0000256" key="2">
    <source>
        <dbReference type="ARBA" id="ARBA00022900"/>
    </source>
</evidence>
<dbReference type="Proteomes" id="UP000694844">
    <property type="component" value="Chromosome 9"/>
</dbReference>
<keyword evidence="1" id="KW-0646">Protease inhibitor</keyword>
<keyword evidence="2" id="KW-0722">Serine protease inhibitor</keyword>
<protein>
    <submittedName>
        <fullName evidence="5">Uncharacterized protein LOC111111467 isoform X1</fullName>
    </submittedName>
</protein>
<dbReference type="AlphaFoldDB" id="A0A8B8BLG0"/>
<dbReference type="InterPro" id="IPR011061">
    <property type="entry name" value="Hirudin/antistatin"/>
</dbReference>
<organism evidence="4 5">
    <name type="scientific">Crassostrea virginica</name>
    <name type="common">Eastern oyster</name>
    <dbReference type="NCBI Taxonomy" id="6565"/>
    <lineage>
        <taxon>Eukaryota</taxon>
        <taxon>Metazoa</taxon>
        <taxon>Spiralia</taxon>
        <taxon>Lophotrochozoa</taxon>
        <taxon>Mollusca</taxon>
        <taxon>Bivalvia</taxon>
        <taxon>Autobranchia</taxon>
        <taxon>Pteriomorphia</taxon>
        <taxon>Ostreida</taxon>
        <taxon>Ostreoidea</taxon>
        <taxon>Ostreidae</taxon>
        <taxon>Crassostrea</taxon>
    </lineage>
</organism>
<dbReference type="OrthoDB" id="6090260at2759"/>
<dbReference type="GeneID" id="111111467"/>
<dbReference type="Pfam" id="PF02822">
    <property type="entry name" value="Antistasin"/>
    <property type="match status" value="2"/>
</dbReference>
<dbReference type="GO" id="GO:0004867">
    <property type="term" value="F:serine-type endopeptidase inhibitor activity"/>
    <property type="evidence" value="ECO:0007669"/>
    <property type="project" value="UniProtKB-KW"/>
</dbReference>
<evidence type="ECO:0000313" key="4">
    <source>
        <dbReference type="Proteomes" id="UP000694844"/>
    </source>
</evidence>
<evidence type="ECO:0000259" key="3">
    <source>
        <dbReference type="PROSITE" id="PS51252"/>
    </source>
</evidence>
<dbReference type="PROSITE" id="PS51252">
    <property type="entry name" value="ANTISTASIN"/>
    <property type="match status" value="1"/>
</dbReference>
<feature type="domain" description="Antistasin-like" evidence="3">
    <location>
        <begin position="276"/>
        <end position="302"/>
    </location>
</feature>
<keyword evidence="4" id="KW-1185">Reference proteome</keyword>
<evidence type="ECO:0000313" key="5">
    <source>
        <dbReference type="RefSeq" id="XP_022304170.1"/>
    </source>
</evidence>